<organism evidence="2 3">
    <name type="scientific">Psylliodes chrysocephalus</name>
    <dbReference type="NCBI Taxonomy" id="3402493"/>
    <lineage>
        <taxon>Eukaryota</taxon>
        <taxon>Metazoa</taxon>
        <taxon>Ecdysozoa</taxon>
        <taxon>Arthropoda</taxon>
        <taxon>Hexapoda</taxon>
        <taxon>Insecta</taxon>
        <taxon>Pterygota</taxon>
        <taxon>Neoptera</taxon>
        <taxon>Endopterygota</taxon>
        <taxon>Coleoptera</taxon>
        <taxon>Polyphaga</taxon>
        <taxon>Cucujiformia</taxon>
        <taxon>Chrysomeloidea</taxon>
        <taxon>Chrysomelidae</taxon>
        <taxon>Galerucinae</taxon>
        <taxon>Alticini</taxon>
        <taxon>Psylliodes</taxon>
    </lineage>
</organism>
<dbReference type="SUPFAM" id="SSF140996">
    <property type="entry name" value="Hermes dimerisation domain"/>
    <property type="match status" value="1"/>
</dbReference>
<dbReference type="InterPro" id="IPR006580">
    <property type="entry name" value="Znf_TTF"/>
</dbReference>
<dbReference type="Pfam" id="PF05699">
    <property type="entry name" value="Dimer_Tnp_hAT"/>
    <property type="match status" value="2"/>
</dbReference>
<protein>
    <recommendedName>
        <fullName evidence="1">TTF-type domain-containing protein</fullName>
    </recommendedName>
</protein>
<evidence type="ECO:0000313" key="2">
    <source>
        <dbReference type="EMBL" id="CAH1106969.1"/>
    </source>
</evidence>
<gene>
    <name evidence="2" type="ORF">PSYICH_LOCUS6844</name>
</gene>
<feature type="domain" description="TTF-type" evidence="1">
    <location>
        <begin position="360"/>
        <end position="447"/>
    </location>
</feature>
<dbReference type="GO" id="GO:0046983">
    <property type="term" value="F:protein dimerization activity"/>
    <property type="evidence" value="ECO:0007669"/>
    <property type="project" value="InterPro"/>
</dbReference>
<dbReference type="OrthoDB" id="10051013at2759"/>
<keyword evidence="3" id="KW-1185">Reference proteome</keyword>
<reference evidence="2" key="1">
    <citation type="submission" date="2022-01" db="EMBL/GenBank/DDBJ databases">
        <authorList>
            <person name="King R."/>
        </authorList>
    </citation>
    <scope>NUCLEOTIDE SEQUENCE</scope>
</reference>
<dbReference type="PANTHER" id="PTHR46289:SF14">
    <property type="entry name" value="DUF4371 DOMAIN-CONTAINING PROTEIN"/>
    <property type="match status" value="1"/>
</dbReference>
<dbReference type="PANTHER" id="PTHR46289">
    <property type="entry name" value="52 KDA REPRESSOR OF THE INHIBITOR OF THE PROTEIN KINASE-LIKE PROTEIN-RELATED"/>
    <property type="match status" value="1"/>
</dbReference>
<accession>A0A9P0G998</accession>
<dbReference type="InterPro" id="IPR012337">
    <property type="entry name" value="RNaseH-like_sf"/>
</dbReference>
<dbReference type="AlphaFoldDB" id="A0A9P0G998"/>
<dbReference type="EMBL" id="OV651814">
    <property type="protein sequence ID" value="CAH1106969.1"/>
    <property type="molecule type" value="Genomic_DNA"/>
</dbReference>
<proteinExistence type="predicted"/>
<evidence type="ECO:0000259" key="1">
    <source>
        <dbReference type="SMART" id="SM00597"/>
    </source>
</evidence>
<dbReference type="SMART" id="SM00597">
    <property type="entry name" value="ZnF_TTF"/>
    <property type="match status" value="1"/>
</dbReference>
<name>A0A9P0G998_9CUCU</name>
<dbReference type="InterPro" id="IPR052958">
    <property type="entry name" value="IFN-induced_PKR_regulator"/>
</dbReference>
<dbReference type="InterPro" id="IPR025398">
    <property type="entry name" value="DUF4371"/>
</dbReference>
<sequence>MPFSIVEGKGFVSLMKQAAPLYKVPSRNTIKNQVDVKYESASTALKQILNNVQSITITTYTWIADMQTKSFLGVTIQLIFDLKLISCTTGVTELTGSHTAAYIGSQLIEILNTWGINLEMVVAVVTDNAANIFKAVYDKFEKVKHVPCFAHTLNLLCENSIKNTQEWIIFIFDSDVVTSDKEEFFDLWAYHKKIAHTKKRNVASDVSADEVTQYLSVPVKSLMEDPLELWGELKNVYPNLYKMAIKYFCVVATSVPSERLCSKAGLTALKSRNRIDKEEEVGTALEKIEGKTQYLDYYYSMASTSQMGGVPPVSLDYFDLGKVDVSTLDNNEKRKILSTAMVLKSHKYPISIINSSGHQKSLKFQATWIDRWPWLAYSKISDGVFCKICLLFSREWAGKGSHQTLGIFVNVPFKKWKKATEKFENHAKTNYHKECVILADNYMKVTSGQVFDVVSQLNSKLQQEREENRSILKPIIKAVLFCGQQELPLRGDEDSGPLNLENPEKKDGKFRALLRFTANGGNDSYSLKKHFTSSNKNATYVSPIIQNEILDIAASLIRKKLIEKINKFGYFAILVDETMDVSGVEQMSFCVRYLSEENAKPIIREDFLSFVPVSDQSAESLCNLVLEECRKMNLDMNKCVGQGYDGAANMAGHVSGLQTRIRQLYPKAIYVHCASHRLNLALSKALSLPAARNCLGVVNEVSNFFRNNSRANHILKQQITELLPESKKTRLIRLCETRFIERHDSILVFVELLKPIVSALQIISNETRDTSSKAIMFLATIEKSEFIVSLLVCEKFLSFTLPLSKYLQSPSHDLVSALDQANDVIASLQKTRDNGESIFKQLFNTASKLLEELFGSELKIPRLTGRQSHRANPITNSTEEYFKVAIFLPCADQLIVNLQDRFGTPTTVLSAFQALLPGFASPDKATQLQTLSIFFIEKCSVSALQGEYYIWCNQISKEPNLETLGVLEICNKNFFPIIHHLLTILSTLPVTTATVERSFSTMKRVKTFLRNKMQHERLNSLAVLSIHWDVDVSVDSIINVMANKKNRRLVL</sequence>
<dbReference type="Proteomes" id="UP001153636">
    <property type="component" value="Chromosome 2"/>
</dbReference>
<dbReference type="Pfam" id="PF14291">
    <property type="entry name" value="DUF4371"/>
    <property type="match status" value="1"/>
</dbReference>
<dbReference type="InterPro" id="IPR008906">
    <property type="entry name" value="HATC_C_dom"/>
</dbReference>
<evidence type="ECO:0000313" key="3">
    <source>
        <dbReference type="Proteomes" id="UP001153636"/>
    </source>
</evidence>
<dbReference type="SUPFAM" id="SSF53098">
    <property type="entry name" value="Ribonuclease H-like"/>
    <property type="match status" value="2"/>
</dbReference>